<dbReference type="RefSeq" id="WP_089047827.1">
    <property type="nucleotide sequence ID" value="NZ_FXTV01000005.1"/>
</dbReference>
<feature type="domain" description="Glycosyltransferase 2-like" evidence="3">
    <location>
        <begin position="9"/>
        <end position="112"/>
    </location>
</feature>
<keyword evidence="5" id="KW-1185">Reference proteome</keyword>
<feature type="transmembrane region" description="Helical" evidence="2">
    <location>
        <begin position="226"/>
        <end position="245"/>
    </location>
</feature>
<dbReference type="Pfam" id="PF00535">
    <property type="entry name" value="Glycos_transf_2"/>
    <property type="match status" value="1"/>
</dbReference>
<evidence type="ECO:0000259" key="3">
    <source>
        <dbReference type="Pfam" id="PF00535"/>
    </source>
</evidence>
<proteinExistence type="inferred from homology"/>
<keyword evidence="2" id="KW-0472">Membrane</keyword>
<evidence type="ECO:0000256" key="2">
    <source>
        <dbReference type="SAM" id="Phobius"/>
    </source>
</evidence>
<dbReference type="InterPro" id="IPR001173">
    <property type="entry name" value="Glyco_trans_2-like"/>
</dbReference>
<accession>A0A226HUI5</accession>
<dbReference type="Proteomes" id="UP000198345">
    <property type="component" value="Unassembled WGS sequence"/>
</dbReference>
<dbReference type="PANTHER" id="PTHR43630:SF2">
    <property type="entry name" value="GLYCOSYLTRANSFERASE"/>
    <property type="match status" value="1"/>
</dbReference>
<organism evidence="4 5">
    <name type="scientific">Flavobacterium hercynium</name>
    <dbReference type="NCBI Taxonomy" id="387094"/>
    <lineage>
        <taxon>Bacteria</taxon>
        <taxon>Pseudomonadati</taxon>
        <taxon>Bacteroidota</taxon>
        <taxon>Flavobacteriia</taxon>
        <taxon>Flavobacteriales</taxon>
        <taxon>Flavobacteriaceae</taxon>
        <taxon>Flavobacterium</taxon>
    </lineage>
</organism>
<dbReference type="SUPFAM" id="SSF53448">
    <property type="entry name" value="Nucleotide-diphospho-sugar transferases"/>
    <property type="match status" value="1"/>
</dbReference>
<dbReference type="AlphaFoldDB" id="A0A226HUI5"/>
<gene>
    <name evidence="4" type="ORF">B0A66_00170</name>
</gene>
<comment type="caution">
    <text evidence="4">The sequence shown here is derived from an EMBL/GenBank/DDBJ whole genome shotgun (WGS) entry which is preliminary data.</text>
</comment>
<feature type="transmembrane region" description="Helical" evidence="2">
    <location>
        <begin position="201"/>
        <end position="220"/>
    </location>
</feature>
<keyword evidence="2" id="KW-1133">Transmembrane helix</keyword>
<protein>
    <submittedName>
        <fullName evidence="4">Glycosyl transferase</fullName>
    </submittedName>
</protein>
<sequence>MSTNNTKLSILILTYNEERYIGKLLEEIEFVDEIIVVDSYSTDKTIEIVKSFSHVKLIQNKFKNYADQRNFAINNSKNDWILFLDADERLTPKLKLEIVDLLKTGPTAQAYSMPRVFMFKEKAMRFTGTQSDMVLRLFDKTKCQYQADKLVHEKLEINGKEATLKNKMIHYTYYDYFIFKKKVASYGRLKAQEKNLKGKKYSLIMHVFHPIFTFVSYYILKLGFLDGYRGIVLSYLFAYSVYARYVELKKLQR</sequence>
<reference evidence="4 5" key="1">
    <citation type="submission" date="2016-11" db="EMBL/GenBank/DDBJ databases">
        <title>Whole genomes of Flavobacteriaceae.</title>
        <authorList>
            <person name="Stine C."/>
            <person name="Li C."/>
            <person name="Tadesse D."/>
        </authorList>
    </citation>
    <scope>NUCLEOTIDE SEQUENCE [LARGE SCALE GENOMIC DNA]</scope>
    <source>
        <strain evidence="4 5">DSM 18292</strain>
    </source>
</reference>
<name>A0A226HUI5_9FLAO</name>
<dbReference type="CDD" id="cd02511">
    <property type="entry name" value="Beta4Glucosyltransferase"/>
    <property type="match status" value="1"/>
</dbReference>
<dbReference type="PANTHER" id="PTHR43630">
    <property type="entry name" value="POLY-BETA-1,6-N-ACETYL-D-GLUCOSAMINE SYNTHASE"/>
    <property type="match status" value="1"/>
</dbReference>
<dbReference type="InterPro" id="IPR029044">
    <property type="entry name" value="Nucleotide-diphossugar_trans"/>
</dbReference>
<evidence type="ECO:0000313" key="4">
    <source>
        <dbReference type="EMBL" id="OXA97291.1"/>
    </source>
</evidence>
<evidence type="ECO:0000256" key="1">
    <source>
        <dbReference type="ARBA" id="ARBA00038494"/>
    </source>
</evidence>
<dbReference type="OrthoDB" id="9815923at2"/>
<evidence type="ECO:0000313" key="5">
    <source>
        <dbReference type="Proteomes" id="UP000198345"/>
    </source>
</evidence>
<keyword evidence="4" id="KW-0808">Transferase</keyword>
<dbReference type="EMBL" id="MUGW01000001">
    <property type="protein sequence ID" value="OXA97291.1"/>
    <property type="molecule type" value="Genomic_DNA"/>
</dbReference>
<comment type="similarity">
    <text evidence="1">Belongs to the glycosyltransferase 2 family. WaaE/KdtX subfamily.</text>
</comment>
<dbReference type="GO" id="GO:0016740">
    <property type="term" value="F:transferase activity"/>
    <property type="evidence" value="ECO:0007669"/>
    <property type="project" value="UniProtKB-KW"/>
</dbReference>
<dbReference type="Gene3D" id="3.90.550.10">
    <property type="entry name" value="Spore Coat Polysaccharide Biosynthesis Protein SpsA, Chain A"/>
    <property type="match status" value="1"/>
</dbReference>
<keyword evidence="2" id="KW-0812">Transmembrane</keyword>